<accession>A0A645I654</accession>
<feature type="transmembrane region" description="Helical" evidence="1">
    <location>
        <begin position="6"/>
        <end position="26"/>
    </location>
</feature>
<sequence>MEFARLTIYASTAVTLLKFVALYFVIKYAVKSALKENK</sequence>
<proteinExistence type="predicted"/>
<evidence type="ECO:0000256" key="1">
    <source>
        <dbReference type="SAM" id="Phobius"/>
    </source>
</evidence>
<dbReference type="AlphaFoldDB" id="A0A645I654"/>
<dbReference type="Pfam" id="PF19483">
    <property type="entry name" value="DUF6019"/>
    <property type="match status" value="1"/>
</dbReference>
<dbReference type="EMBL" id="VSSQ01107377">
    <property type="protein sequence ID" value="MPN46590.1"/>
    <property type="molecule type" value="Genomic_DNA"/>
</dbReference>
<gene>
    <name evidence="2" type="ORF">SDC9_194181</name>
</gene>
<keyword evidence="1" id="KW-1133">Transmembrane helix</keyword>
<keyword evidence="1" id="KW-0472">Membrane</keyword>
<evidence type="ECO:0000313" key="2">
    <source>
        <dbReference type="EMBL" id="MPN46590.1"/>
    </source>
</evidence>
<organism evidence="2">
    <name type="scientific">bioreactor metagenome</name>
    <dbReference type="NCBI Taxonomy" id="1076179"/>
    <lineage>
        <taxon>unclassified sequences</taxon>
        <taxon>metagenomes</taxon>
        <taxon>ecological metagenomes</taxon>
    </lineage>
</organism>
<protein>
    <submittedName>
        <fullName evidence="2">Uncharacterized protein</fullName>
    </submittedName>
</protein>
<name>A0A645I654_9ZZZZ</name>
<keyword evidence="1" id="KW-0812">Transmembrane</keyword>
<dbReference type="InterPro" id="IPR046061">
    <property type="entry name" value="DUF6019"/>
</dbReference>
<reference evidence="2" key="1">
    <citation type="submission" date="2019-08" db="EMBL/GenBank/DDBJ databases">
        <authorList>
            <person name="Kucharzyk K."/>
            <person name="Murdoch R.W."/>
            <person name="Higgins S."/>
            <person name="Loffler F."/>
        </authorList>
    </citation>
    <scope>NUCLEOTIDE SEQUENCE</scope>
</reference>
<comment type="caution">
    <text evidence="2">The sequence shown here is derived from an EMBL/GenBank/DDBJ whole genome shotgun (WGS) entry which is preliminary data.</text>
</comment>